<comment type="similarity">
    <text evidence="1">Belongs to the UbiJ family.</text>
</comment>
<dbReference type="EMBL" id="NCTU01000001">
    <property type="protein sequence ID" value="PUW07770.1"/>
    <property type="molecule type" value="Genomic_DNA"/>
</dbReference>
<dbReference type="Proteomes" id="UP000439917">
    <property type="component" value="Unassembled WGS sequence"/>
</dbReference>
<evidence type="ECO:0000313" key="4">
    <source>
        <dbReference type="EMBL" id="KAB0875016.1"/>
    </source>
</evidence>
<gene>
    <name evidence="1" type="primary">ubiJ</name>
    <name evidence="6" type="ORF">B7T07_00090</name>
    <name evidence="4" type="ORF">FZI38_21880</name>
    <name evidence="5" type="ORF">HRR37_06875</name>
</gene>
<comment type="caution">
    <text evidence="5">The sequence shown here is derived from an EMBL/GenBank/DDBJ whole genome shotgun (WGS) entry which is preliminary data.</text>
</comment>
<comment type="function">
    <text evidence="1">Required for ubiquinone (coenzyme Q) biosynthesis. Binds hydrophobic ubiquinone biosynthetic intermediates via its SCP2 domain and is essential for the stability of the Ubi complex. May constitute a docking platform where Ubi enzymes assemble and access their SCP2-bound polyprenyl substrates.</text>
</comment>
<dbReference type="InterPro" id="IPR036527">
    <property type="entry name" value="SCP2_sterol-bd_dom_sf"/>
</dbReference>
<comment type="pathway">
    <text evidence="1">Cofactor biosynthesis; ubiquinone biosynthesis.</text>
</comment>
<dbReference type="EMBL" id="WAGF01000027">
    <property type="protein sequence ID" value="KAB0875016.1"/>
    <property type="molecule type" value="Genomic_DNA"/>
</dbReference>
<dbReference type="STRING" id="28141.CSK29544_00687"/>
<keyword evidence="2" id="KW-0175">Coiled coil</keyword>
<dbReference type="KEGG" id="csj:CSK29544_00687"/>
<proteinExistence type="inferred from homology"/>
<accession>A0A2S9U9U3</accession>
<evidence type="ECO:0000313" key="8">
    <source>
        <dbReference type="Proteomes" id="UP000439917"/>
    </source>
</evidence>
<dbReference type="EMBL" id="JABTXY010000023">
    <property type="protein sequence ID" value="NYV42113.1"/>
    <property type="molecule type" value="Genomic_DNA"/>
</dbReference>
<evidence type="ECO:0000313" key="7">
    <source>
        <dbReference type="Proteomes" id="UP000244856"/>
    </source>
</evidence>
<dbReference type="GO" id="GO:0005737">
    <property type="term" value="C:cytoplasm"/>
    <property type="evidence" value="ECO:0007669"/>
    <property type="project" value="UniProtKB-SubCell"/>
</dbReference>
<dbReference type="PANTHER" id="PTHR38693:SF1">
    <property type="entry name" value="UBIQUINONE BIOSYNTHESIS ACCESSORY FACTOR UBIJ"/>
    <property type="match status" value="1"/>
</dbReference>
<dbReference type="UniPathway" id="UPA00232"/>
<sequence>MPFTPLMMAGIEGALNTFLYRESALKAPRQRLQGKVLRITLEELSTPLVLVFSEQQLDVLSKWEGEADCTVITRLSVLPKLQDRQQLTALIRSGELEVQGDLQVVQNFVALMDMAEFDPAGLLAPWVGDIAAEGIGRVMRRGGQLLQKGFTRNQRYLAEAITEEWRVAPGALEIAWFAEEISAVERQLEALTKRLDKLEGK</sequence>
<reference evidence="5 9" key="3">
    <citation type="submission" date="2020-05" db="EMBL/GenBank/DDBJ databases">
        <title>The draft genome of Cronobacter sakazakii strain 145005.</title>
        <authorList>
            <person name="Yang J."/>
            <person name="Liu L."/>
            <person name="Feng Y."/>
            <person name="Zong Z."/>
        </authorList>
    </citation>
    <scope>NUCLEOTIDE SEQUENCE [LARGE SCALE GENOMIC DNA]</scope>
    <source>
        <strain evidence="5 9">145005</strain>
    </source>
</reference>
<feature type="domain" description="SCP2" evidence="3">
    <location>
        <begin position="15"/>
        <end position="113"/>
    </location>
</feature>
<dbReference type="GeneID" id="56732379"/>
<dbReference type="InterPro" id="IPR038989">
    <property type="entry name" value="UbiJ"/>
</dbReference>
<evidence type="ECO:0000313" key="5">
    <source>
        <dbReference type="EMBL" id="NYV42113.1"/>
    </source>
</evidence>
<evidence type="ECO:0000256" key="1">
    <source>
        <dbReference type="HAMAP-Rule" id="MF_02215"/>
    </source>
</evidence>
<keyword evidence="1" id="KW-0831">Ubiquinone biosynthesis</keyword>
<protein>
    <recommendedName>
        <fullName evidence="1">Ubiquinone biosynthesis accessory factor UbiJ</fullName>
    </recommendedName>
</protein>
<name>A0A2S9U9U3_CROSK</name>
<dbReference type="Pfam" id="PF02036">
    <property type="entry name" value="SCP2"/>
    <property type="match status" value="1"/>
</dbReference>
<dbReference type="PANTHER" id="PTHR38693">
    <property type="entry name" value="UBIQUINONE BIOSYNTHESIS PROTEIN UBIJ"/>
    <property type="match status" value="1"/>
</dbReference>
<dbReference type="Proteomes" id="UP000548673">
    <property type="component" value="Unassembled WGS sequence"/>
</dbReference>
<dbReference type="HAMAP" id="MF_02215">
    <property type="entry name" value="UbiJ"/>
    <property type="match status" value="1"/>
</dbReference>
<dbReference type="RefSeq" id="WP_004385517.1">
    <property type="nucleotide sequence ID" value="NZ_CABMLV010000001.1"/>
</dbReference>
<feature type="coiled-coil region" evidence="2">
    <location>
        <begin position="174"/>
        <end position="201"/>
    </location>
</feature>
<dbReference type="SUPFAM" id="SSF55718">
    <property type="entry name" value="SCP-like"/>
    <property type="match status" value="1"/>
</dbReference>
<evidence type="ECO:0000313" key="6">
    <source>
        <dbReference type="EMBL" id="PUW07770.1"/>
    </source>
</evidence>
<dbReference type="InterPro" id="IPR003033">
    <property type="entry name" value="SCP2_sterol-bd_dom"/>
</dbReference>
<reference evidence="4 8" key="2">
    <citation type="submission" date="2019-09" db="EMBL/GenBank/DDBJ databases">
        <title>Prevalence, distribution, and phylogeny of type two toxin-antitoxin genes possessed by Cronobacter species where C. sakazakii homologs follow sequence type lineages.</title>
        <authorList>
            <person name="Finkelstein S."/>
            <person name="Negrete F."/>
            <person name="Jang H."/>
            <person name="Gopinath G.R."/>
            <person name="Tall B.D."/>
        </authorList>
    </citation>
    <scope>NUCLEOTIDE SEQUENCE [LARGE SCALE GENOMIC DNA]</scope>
    <source>
        <strain evidence="4 8">MOD1_Comp4</strain>
    </source>
</reference>
<evidence type="ECO:0000259" key="3">
    <source>
        <dbReference type="Pfam" id="PF02036"/>
    </source>
</evidence>
<organism evidence="5 9">
    <name type="scientific">Cronobacter sakazakii</name>
    <name type="common">Enterobacter sakazakii</name>
    <dbReference type="NCBI Taxonomy" id="28141"/>
    <lineage>
        <taxon>Bacteria</taxon>
        <taxon>Pseudomonadati</taxon>
        <taxon>Pseudomonadota</taxon>
        <taxon>Gammaproteobacteria</taxon>
        <taxon>Enterobacterales</taxon>
        <taxon>Enterobacteriaceae</taxon>
        <taxon>Cronobacter</taxon>
    </lineage>
</organism>
<reference evidence="6 7" key="1">
    <citation type="submission" date="2017-04" db="EMBL/GenBank/DDBJ databases">
        <title>Cronobacter sakazakii, ST83 Lineage Isolates.</title>
        <authorList>
            <person name="Chase H."/>
            <person name="Tall B."/>
            <person name="Gopinath G."/>
            <person name="Lehner A."/>
        </authorList>
    </citation>
    <scope>NUCLEOTIDE SEQUENCE [LARGE SCALE GENOMIC DNA]</scope>
    <source>
        <strain evidence="6 7">MOD1_Comp15</strain>
    </source>
</reference>
<comment type="subcellular location">
    <subcellularLocation>
        <location evidence="1">Cytoplasm</location>
    </subcellularLocation>
</comment>
<dbReference type="Gene3D" id="3.30.1050.10">
    <property type="entry name" value="SCP2 sterol-binding domain"/>
    <property type="match status" value="1"/>
</dbReference>
<dbReference type="Proteomes" id="UP000244856">
    <property type="component" value="Unassembled WGS sequence"/>
</dbReference>
<evidence type="ECO:0000313" key="9">
    <source>
        <dbReference type="Proteomes" id="UP000548673"/>
    </source>
</evidence>
<evidence type="ECO:0000256" key="2">
    <source>
        <dbReference type="SAM" id="Coils"/>
    </source>
</evidence>
<dbReference type="GO" id="GO:0006744">
    <property type="term" value="P:ubiquinone biosynthetic process"/>
    <property type="evidence" value="ECO:0007669"/>
    <property type="project" value="UniProtKB-UniRule"/>
</dbReference>
<dbReference type="AlphaFoldDB" id="A0A2S9U9U3"/>
<keyword evidence="1" id="KW-0963">Cytoplasm</keyword>